<feature type="transmembrane region" description="Helical" evidence="1">
    <location>
        <begin position="168"/>
        <end position="185"/>
    </location>
</feature>
<accession>A0A4Z0JKT0</accession>
<feature type="transmembrane region" description="Helical" evidence="1">
    <location>
        <begin position="226"/>
        <end position="247"/>
    </location>
</feature>
<evidence type="ECO:0000313" key="3">
    <source>
        <dbReference type="Proteomes" id="UP000298021"/>
    </source>
</evidence>
<evidence type="ECO:0000313" key="2">
    <source>
        <dbReference type="EMBL" id="TGD23677.1"/>
    </source>
</evidence>
<organism evidence="2 3">
    <name type="scientific">Companilactobacillus suantsaicola</name>
    <dbReference type="NCBI Taxonomy" id="2487723"/>
    <lineage>
        <taxon>Bacteria</taxon>
        <taxon>Bacillati</taxon>
        <taxon>Bacillota</taxon>
        <taxon>Bacilli</taxon>
        <taxon>Lactobacillales</taxon>
        <taxon>Lactobacillaceae</taxon>
        <taxon>Companilactobacillus</taxon>
    </lineage>
</organism>
<dbReference type="InterPro" id="IPR036259">
    <property type="entry name" value="MFS_trans_sf"/>
</dbReference>
<feature type="transmembrane region" description="Helical" evidence="1">
    <location>
        <begin position="343"/>
        <end position="368"/>
    </location>
</feature>
<dbReference type="EMBL" id="RKLY01000010">
    <property type="protein sequence ID" value="TGD23677.1"/>
    <property type="molecule type" value="Genomic_DNA"/>
</dbReference>
<dbReference type="RefSeq" id="WP_135372231.1">
    <property type="nucleotide sequence ID" value="NZ_RKLY01000010.1"/>
</dbReference>
<dbReference type="SUPFAM" id="SSF103473">
    <property type="entry name" value="MFS general substrate transporter"/>
    <property type="match status" value="1"/>
</dbReference>
<protein>
    <recommendedName>
        <fullName evidence="4">MFS transporter</fullName>
    </recommendedName>
</protein>
<evidence type="ECO:0008006" key="4">
    <source>
        <dbReference type="Google" id="ProtNLM"/>
    </source>
</evidence>
<feature type="transmembrane region" description="Helical" evidence="1">
    <location>
        <begin position="311"/>
        <end position="331"/>
    </location>
</feature>
<dbReference type="OrthoDB" id="2219258at2"/>
<feature type="transmembrane region" description="Helical" evidence="1">
    <location>
        <begin position="40"/>
        <end position="63"/>
    </location>
</feature>
<feature type="transmembrane region" description="Helical" evidence="1">
    <location>
        <begin position="75"/>
        <end position="95"/>
    </location>
</feature>
<proteinExistence type="predicted"/>
<keyword evidence="1" id="KW-1133">Transmembrane helix</keyword>
<name>A0A4Z0JKT0_9LACO</name>
<comment type="caution">
    <text evidence="2">The sequence shown here is derived from an EMBL/GenBank/DDBJ whole genome shotgun (WGS) entry which is preliminary data.</text>
</comment>
<reference evidence="2 3" key="1">
    <citation type="submission" date="2018-10" db="EMBL/GenBank/DDBJ databases">
        <title>Lactobacillus sp. R7 and Lactobacillus sp. R19 isolated from fermented mustard green product of Taiwan.</title>
        <authorList>
            <person name="Lin S.-T."/>
        </authorList>
    </citation>
    <scope>NUCLEOTIDE SEQUENCE [LARGE SCALE GENOMIC DNA]</scope>
    <source>
        <strain evidence="2 3">BCRC 81127</strain>
    </source>
</reference>
<feature type="transmembrane region" description="Helical" evidence="1">
    <location>
        <begin position="374"/>
        <end position="393"/>
    </location>
</feature>
<evidence type="ECO:0000256" key="1">
    <source>
        <dbReference type="SAM" id="Phobius"/>
    </source>
</evidence>
<feature type="transmembrane region" description="Helical" evidence="1">
    <location>
        <begin position="107"/>
        <end position="129"/>
    </location>
</feature>
<dbReference type="AlphaFoldDB" id="A0A4Z0JKT0"/>
<keyword evidence="1" id="KW-0812">Transmembrane</keyword>
<sequence length="401" mass="44528">MLSQQNRNLFKLVIGQALLLISFTMYSTVLLYLLVQQYKANAHIVAIFGGMAAVPPALIIFLSPKLGRIKNNKRILINLQLISTITILVDGIFLIKHINLSSIGVLYFILSAVSTISGSVEVGFVPIVFQEDEDMIEKSVDFQYFMGAGIIILTNIVSSLMLVRHDSFWLLMTSFISAPIGIIFYRSISYDTSLNIQNSIEQNVPEHSYLKQMLDSLYQFSHTMPAFLIILFEAILGGLTGLLFQLLPLTMKELGLSVAVFSIVNAVQKTGDLVGGIFAPLIKWNASTFFTLDYVVSGSCFIGATLSINNFMRLALLLIAGIVMGMSGNVFEKLMYRSFNVGNISAMHALVTSTFALFSVVSYFAVWINVKTLILWKIVGIITIIFGLIIVLYHQKKEDKL</sequence>
<feature type="transmembrane region" description="Helical" evidence="1">
    <location>
        <begin position="141"/>
        <end position="162"/>
    </location>
</feature>
<dbReference type="Proteomes" id="UP000298021">
    <property type="component" value="Unassembled WGS sequence"/>
</dbReference>
<keyword evidence="3" id="KW-1185">Reference proteome</keyword>
<keyword evidence="1" id="KW-0472">Membrane</keyword>
<feature type="transmembrane region" description="Helical" evidence="1">
    <location>
        <begin position="12"/>
        <end position="34"/>
    </location>
</feature>
<gene>
    <name evidence="2" type="ORF">EGT49_05300</name>
</gene>